<dbReference type="AlphaFoldDB" id="A0ABD2AX47"/>
<evidence type="ECO:0000313" key="2">
    <source>
        <dbReference type="Proteomes" id="UP001607302"/>
    </source>
</evidence>
<comment type="caution">
    <text evidence="1">The sequence shown here is derived from an EMBL/GenBank/DDBJ whole genome shotgun (WGS) entry which is preliminary data.</text>
</comment>
<evidence type="ECO:0000313" key="1">
    <source>
        <dbReference type="EMBL" id="KAL2725189.1"/>
    </source>
</evidence>
<sequence length="68" mass="7823">MHENVKLGFSERLEKGRIMWGEVRFSYQFIVSHVSRVINGYEARQQPLSLGHFAFVLLPSGSGLWSQN</sequence>
<protein>
    <submittedName>
        <fullName evidence="1">Uncharacterized protein</fullName>
    </submittedName>
</protein>
<organism evidence="1 2">
    <name type="scientific">Vespula squamosa</name>
    <name type="common">Southern yellow jacket</name>
    <name type="synonym">Wasp</name>
    <dbReference type="NCBI Taxonomy" id="30214"/>
    <lineage>
        <taxon>Eukaryota</taxon>
        <taxon>Metazoa</taxon>
        <taxon>Ecdysozoa</taxon>
        <taxon>Arthropoda</taxon>
        <taxon>Hexapoda</taxon>
        <taxon>Insecta</taxon>
        <taxon>Pterygota</taxon>
        <taxon>Neoptera</taxon>
        <taxon>Endopterygota</taxon>
        <taxon>Hymenoptera</taxon>
        <taxon>Apocrita</taxon>
        <taxon>Aculeata</taxon>
        <taxon>Vespoidea</taxon>
        <taxon>Vespidae</taxon>
        <taxon>Vespinae</taxon>
        <taxon>Vespula</taxon>
    </lineage>
</organism>
<dbReference type="EMBL" id="JAUDFV010000138">
    <property type="protein sequence ID" value="KAL2725189.1"/>
    <property type="molecule type" value="Genomic_DNA"/>
</dbReference>
<name>A0ABD2AX47_VESSQ</name>
<gene>
    <name evidence="1" type="ORF">V1478_007862</name>
</gene>
<dbReference type="Proteomes" id="UP001607302">
    <property type="component" value="Unassembled WGS sequence"/>
</dbReference>
<reference evidence="1 2" key="1">
    <citation type="journal article" date="2024" name="Ann. Entomol. Soc. Am.">
        <title>Genomic analyses of the southern and eastern yellowjacket wasps (Hymenoptera: Vespidae) reveal evolutionary signatures of social life.</title>
        <authorList>
            <person name="Catto M.A."/>
            <person name="Caine P.B."/>
            <person name="Orr S.E."/>
            <person name="Hunt B.G."/>
            <person name="Goodisman M.A.D."/>
        </authorList>
    </citation>
    <scope>NUCLEOTIDE SEQUENCE [LARGE SCALE GENOMIC DNA]</scope>
    <source>
        <strain evidence="1">233</strain>
        <tissue evidence="1">Head and thorax</tissue>
    </source>
</reference>
<keyword evidence="2" id="KW-1185">Reference proteome</keyword>
<proteinExistence type="predicted"/>
<accession>A0ABD2AX47</accession>